<comment type="cofactor">
    <cofactor evidence="1">
        <name>Mg(2+)</name>
        <dbReference type="ChEBI" id="CHEBI:18420"/>
    </cofactor>
</comment>
<evidence type="ECO:0000256" key="3">
    <source>
        <dbReference type="ARBA" id="ARBA00022723"/>
    </source>
</evidence>
<organism evidence="6 7">
    <name type="scientific">Cystoisospora suis</name>
    <dbReference type="NCBI Taxonomy" id="483139"/>
    <lineage>
        <taxon>Eukaryota</taxon>
        <taxon>Sar</taxon>
        <taxon>Alveolata</taxon>
        <taxon>Apicomplexa</taxon>
        <taxon>Conoidasida</taxon>
        <taxon>Coccidia</taxon>
        <taxon>Eucoccidiorida</taxon>
        <taxon>Eimeriorina</taxon>
        <taxon>Sarcocystidae</taxon>
        <taxon>Cystoisospora</taxon>
    </lineage>
</organism>
<evidence type="ECO:0000256" key="4">
    <source>
        <dbReference type="ARBA" id="ARBA00022842"/>
    </source>
</evidence>
<keyword evidence="7" id="KW-1185">Reference proteome</keyword>
<sequence length="671" mass="74508">MSQTVPRHLCPTGPVSVSPRWGLYHRRLARVSVFQGKRAPCRSVEEVHTSFARDERQPCILNSHWCLDLGVVHCRRVYARTCLASFTPSCEAPPPRRLSFTFRCPSCSFCIPATSRPYSEYSISTSRTNHRHLPLSQPLSAISCSSFLYLRPFSSLKLPGVPRPRSHGYPGLLLGPASRFPQQQSLSGSSNHESCAGESTAATAVGRRTTCSDARTLSGEFVPDVTRECRSGESNDRVQWLASAWRRDAPEVQMRFEQYFVEIKNTVLGQMQHLSLPVTIERDLIAYYSKLLDYTCTGGKLTRGVLVVYAAAAARNSAAILPNSSSDFLSSPASSTPPHAEYFSRFTPSFRSLAALGWCLELLQSCFLVVDDVMDASLTRRGKPCWYRCPAVGVSNALNDSLVLEGAVYSVLRAYLRDHAAYSSFQDLLLRNIFTTLIGQHLDTNTFGSSPLLFGLESPDVHVPESATSAPAPEPVQPLGSCKPSSSPDRWSPSSSTVPTSIPTLVQMLEDRQQAIARLKTSYYSFYLPTALGMLYGGCTEPDLVAKAKHLSLAIGDYFQVQDDFLDCFSNPEKSGKIGSDIQERKCTWLLVQAAKRASREELDLLMEKYGKPGEVEWVKALYRRLGLPQVYADFEERTVSSLTKTVQEVPHDGIQAFFGLVLDRIYKREK</sequence>
<proteinExistence type="predicted"/>
<feature type="compositionally biased region" description="Polar residues" evidence="5">
    <location>
        <begin position="181"/>
        <end position="193"/>
    </location>
</feature>
<evidence type="ECO:0000256" key="5">
    <source>
        <dbReference type="SAM" id="MobiDB-lite"/>
    </source>
</evidence>
<dbReference type="SUPFAM" id="SSF48576">
    <property type="entry name" value="Terpenoid synthases"/>
    <property type="match status" value="1"/>
</dbReference>
<dbReference type="PANTHER" id="PTHR11525:SF0">
    <property type="entry name" value="FARNESYL PYROPHOSPHATE SYNTHASE"/>
    <property type="match status" value="1"/>
</dbReference>
<keyword evidence="4" id="KW-0460">Magnesium</keyword>
<dbReference type="VEuPathDB" id="ToxoDB:CSUI_004034"/>
<dbReference type="Pfam" id="PF00348">
    <property type="entry name" value="polyprenyl_synt"/>
    <property type="match status" value="2"/>
</dbReference>
<dbReference type="GO" id="GO:0046872">
    <property type="term" value="F:metal ion binding"/>
    <property type="evidence" value="ECO:0007669"/>
    <property type="project" value="UniProtKB-KW"/>
</dbReference>
<accession>A0A2C6L2J6</accession>
<dbReference type="GeneID" id="94427440"/>
<dbReference type="GO" id="GO:0004161">
    <property type="term" value="F:dimethylallyltranstransferase activity"/>
    <property type="evidence" value="ECO:0007669"/>
    <property type="project" value="TreeGrafter"/>
</dbReference>
<dbReference type="InterPro" id="IPR000092">
    <property type="entry name" value="Polyprenyl_synt"/>
</dbReference>
<dbReference type="RefSeq" id="XP_067923792.1">
    <property type="nucleotide sequence ID" value="XM_068064229.1"/>
</dbReference>
<dbReference type="EMBL" id="MIGC01001812">
    <property type="protein sequence ID" value="PHJ22115.1"/>
    <property type="molecule type" value="Genomic_DNA"/>
</dbReference>
<name>A0A2C6L2J6_9APIC</name>
<dbReference type="PROSITE" id="PS00444">
    <property type="entry name" value="POLYPRENYL_SYNTHASE_2"/>
    <property type="match status" value="1"/>
</dbReference>
<dbReference type="PANTHER" id="PTHR11525">
    <property type="entry name" value="FARNESYL-PYROPHOSPHATE SYNTHETASE"/>
    <property type="match status" value="1"/>
</dbReference>
<evidence type="ECO:0000256" key="1">
    <source>
        <dbReference type="ARBA" id="ARBA00001946"/>
    </source>
</evidence>
<dbReference type="GO" id="GO:0005737">
    <property type="term" value="C:cytoplasm"/>
    <property type="evidence" value="ECO:0007669"/>
    <property type="project" value="TreeGrafter"/>
</dbReference>
<keyword evidence="3" id="KW-0479">Metal-binding</keyword>
<feature type="region of interest" description="Disordered" evidence="5">
    <location>
        <begin position="464"/>
        <end position="498"/>
    </location>
</feature>
<dbReference type="GO" id="GO:0004337">
    <property type="term" value="F:(2E,6E)-farnesyl diphosphate synthase activity"/>
    <property type="evidence" value="ECO:0007669"/>
    <property type="project" value="TreeGrafter"/>
</dbReference>
<dbReference type="OrthoDB" id="10257492at2759"/>
<reference evidence="6 7" key="1">
    <citation type="journal article" date="2017" name="Int. J. Parasitol.">
        <title>The genome of the protozoan parasite Cystoisospora suis and a reverse vaccinology approach to identify vaccine candidates.</title>
        <authorList>
            <person name="Palmieri N."/>
            <person name="Shrestha A."/>
            <person name="Ruttkowski B."/>
            <person name="Beck T."/>
            <person name="Vogl C."/>
            <person name="Tomley F."/>
            <person name="Blake D.P."/>
            <person name="Joachim A."/>
        </authorList>
    </citation>
    <scope>NUCLEOTIDE SEQUENCE [LARGE SCALE GENOMIC DNA]</scope>
    <source>
        <strain evidence="6 7">Wien I</strain>
    </source>
</reference>
<evidence type="ECO:0000313" key="6">
    <source>
        <dbReference type="EMBL" id="PHJ22115.1"/>
    </source>
</evidence>
<dbReference type="Gene3D" id="1.10.600.10">
    <property type="entry name" value="Farnesyl Diphosphate Synthase"/>
    <property type="match status" value="1"/>
</dbReference>
<dbReference type="GO" id="GO:0045337">
    <property type="term" value="P:farnesyl diphosphate biosynthetic process"/>
    <property type="evidence" value="ECO:0007669"/>
    <property type="project" value="TreeGrafter"/>
</dbReference>
<dbReference type="InterPro" id="IPR039702">
    <property type="entry name" value="FPS1-like"/>
</dbReference>
<dbReference type="PROSITE" id="PS00723">
    <property type="entry name" value="POLYPRENYL_SYNTHASE_1"/>
    <property type="match status" value="1"/>
</dbReference>
<comment type="caution">
    <text evidence="6">The sequence shown here is derived from an EMBL/GenBank/DDBJ whole genome shotgun (WGS) entry which is preliminary data.</text>
</comment>
<feature type="region of interest" description="Disordered" evidence="5">
    <location>
        <begin position="181"/>
        <end position="201"/>
    </location>
</feature>
<evidence type="ECO:0000313" key="7">
    <source>
        <dbReference type="Proteomes" id="UP000221165"/>
    </source>
</evidence>
<dbReference type="InterPro" id="IPR033749">
    <property type="entry name" value="Polyprenyl_synt_CS"/>
</dbReference>
<dbReference type="AlphaFoldDB" id="A0A2C6L2J6"/>
<evidence type="ECO:0000256" key="2">
    <source>
        <dbReference type="ARBA" id="ARBA00022679"/>
    </source>
</evidence>
<keyword evidence="2" id="KW-0808">Transferase</keyword>
<gene>
    <name evidence="6" type="ORF">CSUI_004034</name>
</gene>
<feature type="compositionally biased region" description="Low complexity" evidence="5">
    <location>
        <begin position="484"/>
        <end position="498"/>
    </location>
</feature>
<dbReference type="InterPro" id="IPR008949">
    <property type="entry name" value="Isoprenoid_synthase_dom_sf"/>
</dbReference>
<dbReference type="Proteomes" id="UP000221165">
    <property type="component" value="Unassembled WGS sequence"/>
</dbReference>
<protein>
    <submittedName>
        <fullName evidence="6">Polyprenyl synthetase superfamily protein</fullName>
    </submittedName>
</protein>